<keyword evidence="1" id="KW-0472">Membrane</keyword>
<feature type="transmembrane region" description="Helical" evidence="1">
    <location>
        <begin position="209"/>
        <end position="228"/>
    </location>
</feature>
<accession>A0ABW5V8M5</accession>
<comment type="caution">
    <text evidence="2">The sequence shown here is derived from an EMBL/GenBank/DDBJ whole genome shotgun (WGS) entry which is preliminary data.</text>
</comment>
<evidence type="ECO:0000256" key="1">
    <source>
        <dbReference type="SAM" id="Phobius"/>
    </source>
</evidence>
<dbReference type="Proteomes" id="UP001597502">
    <property type="component" value="Unassembled WGS sequence"/>
</dbReference>
<reference evidence="3" key="1">
    <citation type="journal article" date="2019" name="Int. J. Syst. Evol. Microbiol.">
        <title>The Global Catalogue of Microorganisms (GCM) 10K type strain sequencing project: providing services to taxonomists for standard genome sequencing and annotation.</title>
        <authorList>
            <consortium name="The Broad Institute Genomics Platform"/>
            <consortium name="The Broad Institute Genome Sequencing Center for Infectious Disease"/>
            <person name="Wu L."/>
            <person name="Ma J."/>
        </authorList>
    </citation>
    <scope>NUCLEOTIDE SEQUENCE [LARGE SCALE GENOMIC DNA]</scope>
    <source>
        <strain evidence="3">TISTR 1535</strain>
    </source>
</reference>
<gene>
    <name evidence="2" type="ORF">ACFSUO_15630</name>
</gene>
<dbReference type="RefSeq" id="WP_382395838.1">
    <property type="nucleotide sequence ID" value="NZ_JBHUNA010000041.1"/>
</dbReference>
<sequence>MEESMVVGLIPAPELPADMAERLADELPQAFSDNINRAIEWKIRLYYDPLTGAAENIDKNMQRAAAIKQKENWDYTVCLTDLPMFSQKDIVLGDVNEDTGVAQVSIPAFGFFPLYKRVKKAIIQMVSELYYKVNGYPESTNEGTAASNEGHLLKRRFYFSPIRKASHPNDKVKADVLFVLRPRIYGRTRLLLGMAYANKPLSIIPAFKNVVAVAFATGAYGLIFPTLWKLSVAYGSIRFVVLMLAAIFGMIIWVIVAHNLWEKPSYKSERKLRMLYNAATVMTLGVSVAVYYCMLYILFFAAVAFFVPPDLYASVTGLEEQVSFRHYLQLAWLVTSVATVAGAIGSGLENDSMVRNITYGYRQQQRYEQMEYYGDDVED</sequence>
<feature type="transmembrane region" description="Helical" evidence="1">
    <location>
        <begin position="281"/>
        <end position="307"/>
    </location>
</feature>
<keyword evidence="1" id="KW-0812">Transmembrane</keyword>
<keyword evidence="1" id="KW-1133">Transmembrane helix</keyword>
<proteinExistence type="predicted"/>
<keyword evidence="3" id="KW-1185">Reference proteome</keyword>
<evidence type="ECO:0000313" key="3">
    <source>
        <dbReference type="Proteomes" id="UP001597502"/>
    </source>
</evidence>
<organism evidence="2 3">
    <name type="scientific">Lentibacillus juripiscarius</name>
    <dbReference type="NCBI Taxonomy" id="257446"/>
    <lineage>
        <taxon>Bacteria</taxon>
        <taxon>Bacillati</taxon>
        <taxon>Bacillota</taxon>
        <taxon>Bacilli</taxon>
        <taxon>Bacillales</taxon>
        <taxon>Bacillaceae</taxon>
        <taxon>Lentibacillus</taxon>
    </lineage>
</organism>
<evidence type="ECO:0000313" key="2">
    <source>
        <dbReference type="EMBL" id="MFD2762387.1"/>
    </source>
</evidence>
<feature type="transmembrane region" description="Helical" evidence="1">
    <location>
        <begin position="240"/>
        <end position="261"/>
    </location>
</feature>
<protein>
    <recommendedName>
        <fullName evidence="4">5,10-methylene-tetrahydrofolate dehydrogenase</fullName>
    </recommendedName>
</protein>
<feature type="transmembrane region" description="Helical" evidence="1">
    <location>
        <begin position="327"/>
        <end position="348"/>
    </location>
</feature>
<dbReference type="EMBL" id="JBHUNA010000041">
    <property type="protein sequence ID" value="MFD2762387.1"/>
    <property type="molecule type" value="Genomic_DNA"/>
</dbReference>
<evidence type="ECO:0008006" key="4">
    <source>
        <dbReference type="Google" id="ProtNLM"/>
    </source>
</evidence>
<name>A0ABW5V8M5_9BACI</name>